<gene>
    <name evidence="2" type="ORF">LEA_14304</name>
</gene>
<dbReference type="InterPro" id="IPR055407">
    <property type="entry name" value="TraM_C"/>
</dbReference>
<comment type="caution">
    <text evidence="2">The sequence shown here is derived from an EMBL/GenBank/DDBJ whole genome shotgun (WGS) entry which is preliminary data.</text>
</comment>
<dbReference type="Pfam" id="PF12508">
    <property type="entry name" value="Transposon_TraM"/>
    <property type="match status" value="1"/>
</dbReference>
<name>K1SUW6_9ZZZZ</name>
<evidence type="ECO:0000259" key="1">
    <source>
        <dbReference type="Pfam" id="PF12508"/>
    </source>
</evidence>
<sequence>QSDFSTGSATTRNGKVAVQPVHQVHHEVVSLLAAPLSDSVFVEEYSQPRNWGFHTAAGNTSAPRKNSINASVYRTTTVTDGEEVPIRLMEPMMAGDVLIPANTILTGTSRIDGERMSITIQAVQYEGNVIPIELEVYDLDGGAGISVPASEEINAVKEIAANAGSGLGSSITITDDAGTQLLSDLGRSVIQGTAQYIGQKMRQVKVTLKAGYRVLLLPPHE</sequence>
<proteinExistence type="predicted"/>
<accession>K1SUW6</accession>
<feature type="domain" description="Conjugative transposon TraM C-terminal" evidence="1">
    <location>
        <begin position="68"/>
        <end position="216"/>
    </location>
</feature>
<dbReference type="EMBL" id="AJWY01009718">
    <property type="protein sequence ID" value="EKC57555.1"/>
    <property type="molecule type" value="Genomic_DNA"/>
</dbReference>
<dbReference type="InterPro" id="IPR022187">
    <property type="entry name" value="Conjug_transposon_TraM"/>
</dbReference>
<dbReference type="NCBIfam" id="TIGR03779">
    <property type="entry name" value="Bac_Flav_CT_M"/>
    <property type="match status" value="1"/>
</dbReference>
<protein>
    <submittedName>
        <fullName evidence="2">Conjugative transposon protein traM</fullName>
    </submittedName>
</protein>
<feature type="non-terminal residue" evidence="2">
    <location>
        <position position="1"/>
    </location>
</feature>
<reference evidence="2" key="1">
    <citation type="journal article" date="2013" name="Environ. Microbiol.">
        <title>Microbiota from the distal guts of lean and obese adolescents exhibit partial functional redundancy besides clear differences in community structure.</title>
        <authorList>
            <person name="Ferrer M."/>
            <person name="Ruiz A."/>
            <person name="Lanza F."/>
            <person name="Haange S.B."/>
            <person name="Oberbach A."/>
            <person name="Till H."/>
            <person name="Bargiela R."/>
            <person name="Campoy C."/>
            <person name="Segura M.T."/>
            <person name="Richter M."/>
            <person name="von Bergen M."/>
            <person name="Seifert J."/>
            <person name="Suarez A."/>
        </authorList>
    </citation>
    <scope>NUCLEOTIDE SEQUENCE</scope>
</reference>
<organism evidence="2">
    <name type="scientific">human gut metagenome</name>
    <dbReference type="NCBI Taxonomy" id="408170"/>
    <lineage>
        <taxon>unclassified sequences</taxon>
        <taxon>metagenomes</taxon>
        <taxon>organismal metagenomes</taxon>
    </lineage>
</organism>
<dbReference type="AlphaFoldDB" id="K1SUW6"/>
<evidence type="ECO:0000313" key="2">
    <source>
        <dbReference type="EMBL" id="EKC57555.1"/>
    </source>
</evidence>